<evidence type="ECO:0000256" key="1">
    <source>
        <dbReference type="SAM" id="MobiDB-lite"/>
    </source>
</evidence>
<gene>
    <name evidence="2" type="ORF">RF11_08938</name>
</gene>
<reference evidence="2 3" key="1">
    <citation type="journal article" date="2014" name="Genome Biol. Evol.">
        <title>The genome of the myxosporean Thelohanellus kitauei shows adaptations to nutrient acquisition within its fish host.</title>
        <authorList>
            <person name="Yang Y."/>
            <person name="Xiong J."/>
            <person name="Zhou Z."/>
            <person name="Huo F."/>
            <person name="Miao W."/>
            <person name="Ran C."/>
            <person name="Liu Y."/>
            <person name="Zhang J."/>
            <person name="Feng J."/>
            <person name="Wang M."/>
            <person name="Wang M."/>
            <person name="Wang L."/>
            <person name="Yao B."/>
        </authorList>
    </citation>
    <scope>NUCLEOTIDE SEQUENCE [LARGE SCALE GENOMIC DNA]</scope>
    <source>
        <strain evidence="2">Wuqing</strain>
    </source>
</reference>
<feature type="compositionally biased region" description="Basic and acidic residues" evidence="1">
    <location>
        <begin position="86"/>
        <end position="105"/>
    </location>
</feature>
<keyword evidence="3" id="KW-1185">Reference proteome</keyword>
<comment type="caution">
    <text evidence="2">The sequence shown here is derived from an EMBL/GenBank/DDBJ whole genome shotgun (WGS) entry which is preliminary data.</text>
</comment>
<sequence length="217" mass="25008">MKTTVSFLILIATFHFLGYNFSIIFNPIFDDPLNQDIMVRDSIASSKNGPISASNLKERRNSRITRSCISPKGCPYSNIKRTTRNTQHEANAHEHFQSNSSRREISSTTKIPPQGQSLKEIQDSPIPMKATNEKKEPVADNKQSEGKDEQNFKTYVKEKLDTLLSVASYLEKFVNKTCQKCKPSEKKKIKKSELKRLRNRRNPCYNSKTKKKCYQRI</sequence>
<feature type="compositionally biased region" description="Basic and acidic residues" evidence="1">
    <location>
        <begin position="131"/>
        <end position="150"/>
    </location>
</feature>
<dbReference type="EMBL" id="JWZT01004873">
    <property type="protein sequence ID" value="KII62762.1"/>
    <property type="molecule type" value="Genomic_DNA"/>
</dbReference>
<feature type="region of interest" description="Disordered" evidence="1">
    <location>
        <begin position="83"/>
        <end position="150"/>
    </location>
</feature>
<evidence type="ECO:0000313" key="2">
    <source>
        <dbReference type="EMBL" id="KII62762.1"/>
    </source>
</evidence>
<feature type="compositionally biased region" description="Polar residues" evidence="1">
    <location>
        <begin position="106"/>
        <end position="119"/>
    </location>
</feature>
<dbReference type="Proteomes" id="UP000031668">
    <property type="component" value="Unassembled WGS sequence"/>
</dbReference>
<protein>
    <submittedName>
        <fullName evidence="2">Uncharacterized protein</fullName>
    </submittedName>
</protein>
<dbReference type="AlphaFoldDB" id="A0A0C2J100"/>
<proteinExistence type="predicted"/>
<name>A0A0C2J100_THEKT</name>
<evidence type="ECO:0000313" key="3">
    <source>
        <dbReference type="Proteomes" id="UP000031668"/>
    </source>
</evidence>
<accession>A0A0C2J100</accession>
<organism evidence="2 3">
    <name type="scientific">Thelohanellus kitauei</name>
    <name type="common">Myxosporean</name>
    <dbReference type="NCBI Taxonomy" id="669202"/>
    <lineage>
        <taxon>Eukaryota</taxon>
        <taxon>Metazoa</taxon>
        <taxon>Cnidaria</taxon>
        <taxon>Myxozoa</taxon>
        <taxon>Myxosporea</taxon>
        <taxon>Bivalvulida</taxon>
        <taxon>Platysporina</taxon>
        <taxon>Myxobolidae</taxon>
        <taxon>Thelohanellus</taxon>
    </lineage>
</organism>